<dbReference type="AlphaFoldDB" id="A0A813UWT6"/>
<dbReference type="InterPro" id="IPR007657">
    <property type="entry name" value="Glycosyltransferase_61"/>
</dbReference>
<protein>
    <recommendedName>
        <fullName evidence="7">EGF domain-specific O-linked N-acetylglucosamine transferase</fullName>
        <ecNumber evidence="1">2.4.1.255</ecNumber>
    </recommendedName>
    <alternativeName>
        <fullName evidence="8">Extracellular O-linked N-acetylglucosamine transferase</fullName>
    </alternativeName>
</protein>
<gene>
    <name evidence="13" type="ORF">OXX778_LOCUS7870</name>
</gene>
<evidence type="ECO:0000313" key="14">
    <source>
        <dbReference type="Proteomes" id="UP000663879"/>
    </source>
</evidence>
<proteinExistence type="predicted"/>
<sequence>MKLVCILSTVILGLFLANQVDSQSKIWQKLNLPKEHIPYFFNSNPNLRKKCLKDDLCPYKEFAEKNATKCWGYEKNCKTSKRLFLPECPGSSNGWVTDKQEQIDTFWKQGDFGYVKERLNEMKTYCKGEELGDSSLECVDHLRMCRAKNIFFNFADLNSKSTNDRYREDIFKQGQVGGKCKLDSDLMRKNGDHKSPLQSWYSELQLFEDFGKNPIDDKKCDIVVNEPTFIIKLDAGVNMYHHFCDFINLYVTQHANNSFLQNVNIVFWDTSGTDYWSYFSDMWKVFSNKKPIHIKSYDKKKVCFRDAVFSFLARMRFGLFYNMPLIYGCHSTGLFRSFSEHVLHRFKIEQTGPLENKIRITFLARGTQFRNVLNQDQIVKEIRKKLGKEVDLNVVTYDINVPFIEQVRTTHNTDIFMSMHGSGLTHLLFLPDWAAVFEIHNCEDKDCYLDLARLRGIKYYTWENESKVYPQDEGKHPQLGTPHKKFTNYSFDTVEFVRMIKKMIAYVKNHSKYREKMSSKYNKNFSEEKTEL</sequence>
<keyword evidence="2" id="KW-0328">Glycosyltransferase</keyword>
<name>A0A813UWT6_9BILA</name>
<evidence type="ECO:0000313" key="13">
    <source>
        <dbReference type="EMBL" id="CAF0829145.1"/>
    </source>
</evidence>
<comment type="caution">
    <text evidence="13">The sequence shown here is derived from an EMBL/GenBank/DDBJ whole genome shotgun (WGS) entry which is preliminary data.</text>
</comment>
<feature type="domain" description="Glycosyltransferase 61 catalytic" evidence="12">
    <location>
        <begin position="328"/>
        <end position="436"/>
    </location>
</feature>
<feature type="signal peptide" evidence="11">
    <location>
        <begin position="1"/>
        <end position="22"/>
    </location>
</feature>
<evidence type="ECO:0000256" key="3">
    <source>
        <dbReference type="ARBA" id="ARBA00022679"/>
    </source>
</evidence>
<dbReference type="PANTHER" id="PTHR20961">
    <property type="entry name" value="GLYCOSYLTRANSFERASE"/>
    <property type="match status" value="1"/>
</dbReference>
<comment type="catalytic activity">
    <reaction evidence="10">
        <text>L-threonyl-[protein] + UDP-N-acetyl-alpha-D-glucosamine = 3-O-(N-acetyl-beta-D-glucosaminyl)-L-threonyl-[protein] + UDP + H(+)</text>
        <dbReference type="Rhea" id="RHEA:48908"/>
        <dbReference type="Rhea" id="RHEA-COMP:11060"/>
        <dbReference type="Rhea" id="RHEA-COMP:12252"/>
        <dbReference type="ChEBI" id="CHEBI:15378"/>
        <dbReference type="ChEBI" id="CHEBI:30013"/>
        <dbReference type="ChEBI" id="CHEBI:57705"/>
        <dbReference type="ChEBI" id="CHEBI:58223"/>
        <dbReference type="ChEBI" id="CHEBI:90840"/>
        <dbReference type="EC" id="2.4.1.255"/>
    </reaction>
</comment>
<dbReference type="Pfam" id="PF04577">
    <property type="entry name" value="Glyco_transf_61"/>
    <property type="match status" value="1"/>
</dbReference>
<evidence type="ECO:0000256" key="9">
    <source>
        <dbReference type="ARBA" id="ARBA00048317"/>
    </source>
</evidence>
<dbReference type="EC" id="2.4.1.255" evidence="1"/>
<dbReference type="EMBL" id="CAJNOC010001039">
    <property type="protein sequence ID" value="CAF0829145.1"/>
    <property type="molecule type" value="Genomic_DNA"/>
</dbReference>
<feature type="chain" id="PRO_5032859971" description="EGF domain-specific O-linked N-acetylglucosamine transferase" evidence="11">
    <location>
        <begin position="23"/>
        <end position="532"/>
    </location>
</feature>
<evidence type="ECO:0000256" key="6">
    <source>
        <dbReference type="ARBA" id="ARBA00023180"/>
    </source>
</evidence>
<dbReference type="Proteomes" id="UP000663879">
    <property type="component" value="Unassembled WGS sequence"/>
</dbReference>
<dbReference type="InterPro" id="IPR049625">
    <property type="entry name" value="Glyco_transf_61_cat"/>
</dbReference>
<keyword evidence="3" id="KW-0808">Transferase</keyword>
<accession>A0A813UWT6</accession>
<evidence type="ECO:0000259" key="12">
    <source>
        <dbReference type="Pfam" id="PF04577"/>
    </source>
</evidence>
<dbReference type="OrthoDB" id="529273at2759"/>
<keyword evidence="14" id="KW-1185">Reference proteome</keyword>
<dbReference type="GO" id="GO:0005788">
    <property type="term" value="C:endoplasmic reticulum lumen"/>
    <property type="evidence" value="ECO:0007669"/>
    <property type="project" value="TreeGrafter"/>
</dbReference>
<dbReference type="GO" id="GO:0097363">
    <property type="term" value="F:protein O-acetylglucosaminyltransferase activity"/>
    <property type="evidence" value="ECO:0007669"/>
    <property type="project" value="UniProtKB-EC"/>
</dbReference>
<comment type="catalytic activity">
    <reaction evidence="9">
        <text>L-seryl-[protein] + UDP-N-acetyl-alpha-D-glucosamine = 3-O-(N-acetyl-beta-D-glucosaminyl)-L-seryl-[protein] + UDP + H(+)</text>
        <dbReference type="Rhea" id="RHEA:48904"/>
        <dbReference type="Rhea" id="RHEA-COMP:9863"/>
        <dbReference type="Rhea" id="RHEA-COMP:12251"/>
        <dbReference type="ChEBI" id="CHEBI:15378"/>
        <dbReference type="ChEBI" id="CHEBI:29999"/>
        <dbReference type="ChEBI" id="CHEBI:57705"/>
        <dbReference type="ChEBI" id="CHEBI:58223"/>
        <dbReference type="ChEBI" id="CHEBI:90838"/>
        <dbReference type="EC" id="2.4.1.255"/>
    </reaction>
</comment>
<evidence type="ECO:0000256" key="4">
    <source>
        <dbReference type="ARBA" id="ARBA00022729"/>
    </source>
</evidence>
<evidence type="ECO:0000256" key="7">
    <source>
        <dbReference type="ARBA" id="ARBA00040944"/>
    </source>
</evidence>
<keyword evidence="4 11" id="KW-0732">Signal</keyword>
<evidence type="ECO:0000256" key="10">
    <source>
        <dbReference type="ARBA" id="ARBA00049432"/>
    </source>
</evidence>
<organism evidence="13 14">
    <name type="scientific">Brachionus calyciflorus</name>
    <dbReference type="NCBI Taxonomy" id="104777"/>
    <lineage>
        <taxon>Eukaryota</taxon>
        <taxon>Metazoa</taxon>
        <taxon>Spiralia</taxon>
        <taxon>Gnathifera</taxon>
        <taxon>Rotifera</taxon>
        <taxon>Eurotatoria</taxon>
        <taxon>Monogononta</taxon>
        <taxon>Pseudotrocha</taxon>
        <taxon>Ploima</taxon>
        <taxon>Brachionidae</taxon>
        <taxon>Brachionus</taxon>
    </lineage>
</organism>
<evidence type="ECO:0000256" key="5">
    <source>
        <dbReference type="ARBA" id="ARBA00022824"/>
    </source>
</evidence>
<reference evidence="13" key="1">
    <citation type="submission" date="2021-02" db="EMBL/GenBank/DDBJ databases">
        <authorList>
            <person name="Nowell W R."/>
        </authorList>
    </citation>
    <scope>NUCLEOTIDE SEQUENCE</scope>
    <source>
        <strain evidence="13">Ploen Becks lab</strain>
    </source>
</reference>
<evidence type="ECO:0000256" key="1">
    <source>
        <dbReference type="ARBA" id="ARBA00011970"/>
    </source>
</evidence>
<evidence type="ECO:0000256" key="8">
    <source>
        <dbReference type="ARBA" id="ARBA00042574"/>
    </source>
</evidence>
<dbReference type="PANTHER" id="PTHR20961:SF148">
    <property type="entry name" value="EGF DOMAIN-SPECIFIC O-LINKED N-ACETYLGLUCOSAMINE TRANSFERASE"/>
    <property type="match status" value="1"/>
</dbReference>
<keyword evidence="6" id="KW-0325">Glycoprotein</keyword>
<keyword evidence="5" id="KW-0256">Endoplasmic reticulum</keyword>
<evidence type="ECO:0000256" key="2">
    <source>
        <dbReference type="ARBA" id="ARBA00022676"/>
    </source>
</evidence>
<evidence type="ECO:0000256" key="11">
    <source>
        <dbReference type="SAM" id="SignalP"/>
    </source>
</evidence>